<name>A0A2H4U5I5_METSM</name>
<dbReference type="RefSeq" id="WP_100815295.1">
    <property type="nucleotide sequence ID" value="NZ_CAYARS010000010.1"/>
</dbReference>
<gene>
    <name evidence="1" type="ORF">BK798_02600</name>
</gene>
<protein>
    <submittedName>
        <fullName evidence="1">Uncharacterized protein</fullName>
    </submittedName>
</protein>
<dbReference type="Proteomes" id="UP000232133">
    <property type="component" value="Chromosome"/>
</dbReference>
<reference evidence="1 2" key="1">
    <citation type="submission" date="2016-10" db="EMBL/GenBank/DDBJ databases">
        <authorList>
            <person name="Varghese N."/>
        </authorList>
    </citation>
    <scope>NUCLEOTIDE SEQUENCE [LARGE SCALE GENOMIC DNA]</scope>
    <source>
        <strain evidence="1 2">KB11</strain>
    </source>
</reference>
<evidence type="ECO:0000313" key="2">
    <source>
        <dbReference type="Proteomes" id="UP000232133"/>
    </source>
</evidence>
<proteinExistence type="predicted"/>
<dbReference type="GeneID" id="35118232"/>
<dbReference type="AlphaFoldDB" id="A0A2H4U5I5"/>
<organism evidence="1 2">
    <name type="scientific">Methanobrevibacter smithii</name>
    <dbReference type="NCBI Taxonomy" id="2173"/>
    <lineage>
        <taxon>Archaea</taxon>
        <taxon>Methanobacteriati</taxon>
        <taxon>Methanobacteriota</taxon>
        <taxon>Methanomada group</taxon>
        <taxon>Methanobacteria</taxon>
        <taxon>Methanobacteriales</taxon>
        <taxon>Methanobacteriaceae</taxon>
        <taxon>Methanobrevibacter</taxon>
    </lineage>
</organism>
<accession>A0A2H4U5I5</accession>
<sequence length="120" mass="13970">MQLSIGNNSYLFQDNGEIKIKTFNNFIDVNKFETKYGLMITEDNGEWVSYLYNVTENGAEEVAYGNFQHVFEYNNKVYAISSLSHLTSHHSGLHEIRKFDDKFVKITIFRTEKSRISANN</sequence>
<evidence type="ECO:0000313" key="1">
    <source>
        <dbReference type="EMBL" id="ATZ59382.1"/>
    </source>
</evidence>
<dbReference type="EMBL" id="CP017803">
    <property type="protein sequence ID" value="ATZ59382.1"/>
    <property type="molecule type" value="Genomic_DNA"/>
</dbReference>